<gene>
    <name evidence="3" type="ORF">HG66A1_20010</name>
</gene>
<keyword evidence="4" id="KW-1185">Reference proteome</keyword>
<dbReference type="SUPFAM" id="SSF53335">
    <property type="entry name" value="S-adenosyl-L-methionine-dependent methyltransferases"/>
    <property type="match status" value="1"/>
</dbReference>
<evidence type="ECO:0000313" key="4">
    <source>
        <dbReference type="Proteomes" id="UP000320421"/>
    </source>
</evidence>
<evidence type="ECO:0000313" key="3">
    <source>
        <dbReference type="EMBL" id="QDT20216.1"/>
    </source>
</evidence>
<feature type="transmembrane region" description="Helical" evidence="1">
    <location>
        <begin position="12"/>
        <end position="33"/>
    </location>
</feature>
<protein>
    <submittedName>
        <fullName evidence="3">Methyltransferase domain protein</fullName>
    </submittedName>
</protein>
<dbReference type="Gene3D" id="3.40.50.150">
    <property type="entry name" value="Vaccinia Virus protein VP39"/>
    <property type="match status" value="1"/>
</dbReference>
<evidence type="ECO:0000256" key="1">
    <source>
        <dbReference type="SAM" id="Phobius"/>
    </source>
</evidence>
<organism evidence="3 4">
    <name type="scientific">Gimesia chilikensis</name>
    <dbReference type="NCBI Taxonomy" id="2605989"/>
    <lineage>
        <taxon>Bacteria</taxon>
        <taxon>Pseudomonadati</taxon>
        <taxon>Planctomycetota</taxon>
        <taxon>Planctomycetia</taxon>
        <taxon>Planctomycetales</taxon>
        <taxon>Planctomycetaceae</taxon>
        <taxon>Gimesia</taxon>
    </lineage>
</organism>
<dbReference type="Pfam" id="PF08241">
    <property type="entry name" value="Methyltransf_11"/>
    <property type="match status" value="1"/>
</dbReference>
<keyword evidence="1" id="KW-0472">Membrane</keyword>
<dbReference type="OrthoDB" id="9810615at2"/>
<dbReference type="AlphaFoldDB" id="A0A517PLH2"/>
<feature type="domain" description="Methyltransferase type 11" evidence="2">
    <location>
        <begin position="124"/>
        <end position="191"/>
    </location>
</feature>
<dbReference type="GO" id="GO:0032259">
    <property type="term" value="P:methylation"/>
    <property type="evidence" value="ECO:0007669"/>
    <property type="project" value="UniProtKB-KW"/>
</dbReference>
<keyword evidence="1" id="KW-1133">Transmembrane helix</keyword>
<dbReference type="GO" id="GO:0008757">
    <property type="term" value="F:S-adenosylmethionine-dependent methyltransferase activity"/>
    <property type="evidence" value="ECO:0007669"/>
    <property type="project" value="InterPro"/>
</dbReference>
<dbReference type="Proteomes" id="UP000320421">
    <property type="component" value="Chromosome"/>
</dbReference>
<dbReference type="EMBL" id="CP036266">
    <property type="protein sequence ID" value="QDT20216.1"/>
    <property type="molecule type" value="Genomic_DNA"/>
</dbReference>
<keyword evidence="3" id="KW-0489">Methyltransferase</keyword>
<dbReference type="RefSeq" id="WP_145182761.1">
    <property type="nucleotide sequence ID" value="NZ_CP036266.1"/>
</dbReference>
<proteinExistence type="predicted"/>
<keyword evidence="1" id="KW-0812">Transmembrane</keyword>
<name>A0A517PLH2_9PLAN</name>
<dbReference type="InterPro" id="IPR029063">
    <property type="entry name" value="SAM-dependent_MTases_sf"/>
</dbReference>
<evidence type="ECO:0000259" key="2">
    <source>
        <dbReference type="Pfam" id="PF08241"/>
    </source>
</evidence>
<reference evidence="3 4" key="1">
    <citation type="submission" date="2019-02" db="EMBL/GenBank/DDBJ databases">
        <title>Deep-cultivation of Planctomycetes and their phenomic and genomic characterization uncovers novel biology.</title>
        <authorList>
            <person name="Wiegand S."/>
            <person name="Jogler M."/>
            <person name="Boedeker C."/>
            <person name="Pinto D."/>
            <person name="Vollmers J."/>
            <person name="Rivas-Marin E."/>
            <person name="Kohn T."/>
            <person name="Peeters S.H."/>
            <person name="Heuer A."/>
            <person name="Rast P."/>
            <person name="Oberbeckmann S."/>
            <person name="Bunk B."/>
            <person name="Jeske O."/>
            <person name="Meyerdierks A."/>
            <person name="Storesund J.E."/>
            <person name="Kallscheuer N."/>
            <person name="Luecker S."/>
            <person name="Lage O.M."/>
            <person name="Pohl T."/>
            <person name="Merkel B.J."/>
            <person name="Hornburger P."/>
            <person name="Mueller R.-W."/>
            <person name="Bruemmer F."/>
            <person name="Labrenz M."/>
            <person name="Spormann A.M."/>
            <person name="Op den Camp H."/>
            <person name="Overmann J."/>
            <person name="Amann R."/>
            <person name="Jetten M.S.M."/>
            <person name="Mascher T."/>
            <person name="Medema M.H."/>
            <person name="Devos D.P."/>
            <person name="Kaster A.-K."/>
            <person name="Ovreas L."/>
            <person name="Rohde M."/>
            <person name="Galperin M.Y."/>
            <person name="Jogler C."/>
        </authorList>
    </citation>
    <scope>NUCLEOTIDE SEQUENCE [LARGE SCALE GENOMIC DNA]</scope>
    <source>
        <strain evidence="3 4">HG66A1</strain>
    </source>
</reference>
<dbReference type="InterPro" id="IPR013216">
    <property type="entry name" value="Methyltransf_11"/>
</dbReference>
<feature type="transmembrane region" description="Helical" evidence="1">
    <location>
        <begin position="39"/>
        <end position="62"/>
    </location>
</feature>
<sequence length="271" mass="30479">MSFDRAVSLARYNWPLYLTCCLVAAVGFTIWTTQLGPPLILYLGLFGAVVATWYAIASFVAFHIMFDRPDFLSGDWLTRCVELPPQSCVQLSICVEETTLPVPKIFPLAEYIELDLFDESLMTEPAIARAKQKSGDSPILAAKPDALPLSDNSSELTVVTLVVHEIRDASQREAFFRELARITTPGGRLIIAEHLRNVAAAAVFGPGLFHFYPRFAWITLAKNTELEIEYEFDITPFFHIFVLRHSGCSQKGYEQTGCSQKGYEQKRFQEP</sequence>
<keyword evidence="3" id="KW-0808">Transferase</keyword>
<accession>A0A517PLH2</accession>